<comment type="caution">
    <text evidence="8">The sequence shown here is derived from an EMBL/GenBank/DDBJ whole genome shotgun (WGS) entry which is preliminary data.</text>
</comment>
<comment type="similarity">
    <text evidence="1">Belongs to the adrenodoxin/putidaredoxin family.</text>
</comment>
<dbReference type="GO" id="GO:0005829">
    <property type="term" value="C:cytosol"/>
    <property type="evidence" value="ECO:0007669"/>
    <property type="project" value="TreeGrafter"/>
</dbReference>
<dbReference type="GO" id="GO:0046872">
    <property type="term" value="F:metal ion binding"/>
    <property type="evidence" value="ECO:0007669"/>
    <property type="project" value="UniProtKB-KW"/>
</dbReference>
<proteinExistence type="inferred from homology"/>
<dbReference type="CDD" id="cd00207">
    <property type="entry name" value="fer2"/>
    <property type="match status" value="1"/>
</dbReference>
<dbReference type="PANTHER" id="PTHR23426">
    <property type="entry name" value="FERREDOXIN/ADRENODOXIN"/>
    <property type="match status" value="1"/>
</dbReference>
<keyword evidence="2" id="KW-0001">2Fe-2S</keyword>
<evidence type="ECO:0000256" key="2">
    <source>
        <dbReference type="ARBA" id="ARBA00022714"/>
    </source>
</evidence>
<dbReference type="AlphaFoldDB" id="A0A7M3B5Q7"/>
<dbReference type="InterPro" id="IPR001055">
    <property type="entry name" value="Adrenodoxin-like"/>
</dbReference>
<protein>
    <submittedName>
        <fullName evidence="8">2Fe-2S iron-sulfur cluster binding domain-containing protein</fullName>
    </submittedName>
</protein>
<name>A0A7M3B5Q7_PSEAI</name>
<dbReference type="InterPro" id="IPR001041">
    <property type="entry name" value="2Fe-2S_ferredoxin-type"/>
</dbReference>
<keyword evidence="5" id="KW-0411">Iron-sulfur</keyword>
<dbReference type="Proteomes" id="UP000644192">
    <property type="component" value="Unassembled WGS sequence"/>
</dbReference>
<dbReference type="Gene3D" id="3.10.20.30">
    <property type="match status" value="1"/>
</dbReference>
<evidence type="ECO:0000259" key="7">
    <source>
        <dbReference type="PROSITE" id="PS51085"/>
    </source>
</evidence>
<dbReference type="PROSITE" id="PS51085">
    <property type="entry name" value="2FE2S_FER_2"/>
    <property type="match status" value="1"/>
</dbReference>
<dbReference type="GO" id="GO:0140647">
    <property type="term" value="P:P450-containing electron transport chain"/>
    <property type="evidence" value="ECO:0007669"/>
    <property type="project" value="InterPro"/>
</dbReference>
<feature type="domain" description="2Fe-2S ferredoxin-type" evidence="7">
    <location>
        <begin position="2"/>
        <end position="105"/>
    </location>
</feature>
<keyword evidence="4" id="KW-0408">Iron</keyword>
<keyword evidence="3" id="KW-0479">Metal-binding</keyword>
<dbReference type="InterPro" id="IPR036010">
    <property type="entry name" value="2Fe-2S_ferredoxin-like_sf"/>
</dbReference>
<dbReference type="SUPFAM" id="SSF54292">
    <property type="entry name" value="2Fe-2S ferredoxin-like"/>
    <property type="match status" value="1"/>
</dbReference>
<dbReference type="PROSITE" id="PS00814">
    <property type="entry name" value="ADX"/>
    <property type="match status" value="1"/>
</dbReference>
<dbReference type="InterPro" id="IPR018298">
    <property type="entry name" value="Adrenodoxin_Fe-S_BS"/>
</dbReference>
<dbReference type="RefSeq" id="WP_004350355.1">
    <property type="nucleotide sequence ID" value="NZ_BSAU01000005.1"/>
</dbReference>
<evidence type="ECO:0000256" key="3">
    <source>
        <dbReference type="ARBA" id="ARBA00022723"/>
    </source>
</evidence>
<dbReference type="PANTHER" id="PTHR23426:SF65">
    <property type="entry name" value="FERREDOXIN-2, MITOCHONDRIAL"/>
    <property type="match status" value="1"/>
</dbReference>
<evidence type="ECO:0000256" key="5">
    <source>
        <dbReference type="ARBA" id="ARBA00023014"/>
    </source>
</evidence>
<evidence type="ECO:0000313" key="9">
    <source>
        <dbReference type="Proteomes" id="UP000644192"/>
    </source>
</evidence>
<reference evidence="8" key="1">
    <citation type="submission" date="2020-01" db="EMBL/GenBank/DDBJ databases">
        <title>Bacteria Cultured from War Wounds Associated with the Conflict in Eastern Ukraine.</title>
        <authorList>
            <person name="Snesrud E."/>
            <person name="Galac M.R."/>
            <person name="Mc Gann P."/>
            <person name="Valentine K."/>
            <person name="Viacheslav K."/>
        </authorList>
    </citation>
    <scope>NUCLEOTIDE SEQUENCE</scope>
    <source>
        <strain evidence="8">VNMU148</strain>
    </source>
</reference>
<comment type="cofactor">
    <cofactor evidence="6">
        <name>[2Fe-2S] cluster</name>
        <dbReference type="ChEBI" id="CHEBI:190135"/>
    </cofactor>
</comment>
<gene>
    <name evidence="8" type="ORF">GUL26_16790</name>
</gene>
<dbReference type="Pfam" id="PF00111">
    <property type="entry name" value="Fer2"/>
    <property type="match status" value="1"/>
</dbReference>
<dbReference type="EMBL" id="WXZT01000011">
    <property type="protein sequence ID" value="MZZ13907.1"/>
    <property type="molecule type" value="Genomic_DNA"/>
</dbReference>
<dbReference type="GO" id="GO:0009055">
    <property type="term" value="F:electron transfer activity"/>
    <property type="evidence" value="ECO:0007669"/>
    <property type="project" value="TreeGrafter"/>
</dbReference>
<evidence type="ECO:0000313" key="8">
    <source>
        <dbReference type="EMBL" id="MZZ13907.1"/>
    </source>
</evidence>
<organism evidence="8 9">
    <name type="scientific">Pseudomonas aeruginosa</name>
    <dbReference type="NCBI Taxonomy" id="287"/>
    <lineage>
        <taxon>Bacteria</taxon>
        <taxon>Pseudomonadati</taxon>
        <taxon>Pseudomonadota</taxon>
        <taxon>Gammaproteobacteria</taxon>
        <taxon>Pseudomonadales</taxon>
        <taxon>Pseudomonadaceae</taxon>
        <taxon>Pseudomonas</taxon>
    </lineage>
</organism>
<sequence>MPTLTFIEHNGTEHQVNADVGQSAMQAATFASVPGLPADCGGACACATCHAYIDETWLERLPPMDSTENDMLDCAVERRDNSRLTCQVFIREELDGMVLRLPASQF</sequence>
<evidence type="ECO:0000256" key="6">
    <source>
        <dbReference type="ARBA" id="ARBA00034078"/>
    </source>
</evidence>
<evidence type="ECO:0000256" key="4">
    <source>
        <dbReference type="ARBA" id="ARBA00023004"/>
    </source>
</evidence>
<dbReference type="GO" id="GO:0051537">
    <property type="term" value="F:2 iron, 2 sulfur cluster binding"/>
    <property type="evidence" value="ECO:0007669"/>
    <property type="project" value="UniProtKB-KW"/>
</dbReference>
<dbReference type="InterPro" id="IPR012675">
    <property type="entry name" value="Beta-grasp_dom_sf"/>
</dbReference>
<dbReference type="PRINTS" id="PR00355">
    <property type="entry name" value="ADRENODOXIN"/>
</dbReference>
<evidence type="ECO:0000256" key="1">
    <source>
        <dbReference type="ARBA" id="ARBA00010914"/>
    </source>
</evidence>
<accession>A0A7M3B5Q7</accession>